<feature type="chain" id="PRO_5047320740" description="DUF2993 domain-containing protein" evidence="1">
    <location>
        <begin position="18"/>
        <end position="230"/>
    </location>
</feature>
<protein>
    <recommendedName>
        <fullName evidence="4">DUF2993 domain-containing protein</fullName>
    </recommendedName>
</protein>
<evidence type="ECO:0000313" key="2">
    <source>
        <dbReference type="EMBL" id="GAA1627267.1"/>
    </source>
</evidence>
<name>A0ABN2F235_9ACTN</name>
<evidence type="ECO:0008006" key="4">
    <source>
        <dbReference type="Google" id="ProtNLM"/>
    </source>
</evidence>
<organism evidence="2 3">
    <name type="scientific">Kribbella alba</name>
    <dbReference type="NCBI Taxonomy" id="190197"/>
    <lineage>
        <taxon>Bacteria</taxon>
        <taxon>Bacillati</taxon>
        <taxon>Actinomycetota</taxon>
        <taxon>Actinomycetes</taxon>
        <taxon>Propionibacteriales</taxon>
        <taxon>Kribbellaceae</taxon>
        <taxon>Kribbella</taxon>
    </lineage>
</organism>
<keyword evidence="1" id="KW-0732">Signal</keyword>
<feature type="signal peptide" evidence="1">
    <location>
        <begin position="1"/>
        <end position="17"/>
    </location>
</feature>
<proteinExistence type="predicted"/>
<evidence type="ECO:0000313" key="3">
    <source>
        <dbReference type="Proteomes" id="UP001501319"/>
    </source>
</evidence>
<keyword evidence="3" id="KW-1185">Reference proteome</keyword>
<sequence length="230" mass="23812">MRALVIVVVLLACLGFAADRVAESLAEDRLAVVAQDEAARYDVRASSTSVEVGGFGFLPQLARGEFSRITLTMQQPTFSSIPAQDLTVVMSGIQVPREVLTGGTGAGVKVTSADLKLRMSPDALNRLARAGGLDGLTLRIVNSKLQARVAVQGVTASATVRPQVQNGRISLVVDGLPGVPSAIRDAVNSVLARGIVVPDLPFGASVKQVAVDGQSILLTATAANFELPAA</sequence>
<gene>
    <name evidence="2" type="ORF">GCM10009744_13810</name>
</gene>
<dbReference type="Pfam" id="PF11209">
    <property type="entry name" value="LmeA"/>
    <property type="match status" value="1"/>
</dbReference>
<accession>A0ABN2F235</accession>
<reference evidence="2 3" key="1">
    <citation type="journal article" date="2019" name="Int. J. Syst. Evol. Microbiol.">
        <title>The Global Catalogue of Microorganisms (GCM) 10K type strain sequencing project: providing services to taxonomists for standard genome sequencing and annotation.</title>
        <authorList>
            <consortium name="The Broad Institute Genomics Platform"/>
            <consortium name="The Broad Institute Genome Sequencing Center for Infectious Disease"/>
            <person name="Wu L."/>
            <person name="Ma J."/>
        </authorList>
    </citation>
    <scope>NUCLEOTIDE SEQUENCE [LARGE SCALE GENOMIC DNA]</scope>
    <source>
        <strain evidence="2 3">JCM 14306</strain>
    </source>
</reference>
<evidence type="ECO:0000256" key="1">
    <source>
        <dbReference type="SAM" id="SignalP"/>
    </source>
</evidence>
<comment type="caution">
    <text evidence="2">The sequence shown here is derived from an EMBL/GenBank/DDBJ whole genome shotgun (WGS) entry which is preliminary data.</text>
</comment>
<dbReference type="InterPro" id="IPR021373">
    <property type="entry name" value="DUF2993"/>
</dbReference>
<dbReference type="EMBL" id="BAAANE010000004">
    <property type="protein sequence ID" value="GAA1627267.1"/>
    <property type="molecule type" value="Genomic_DNA"/>
</dbReference>
<dbReference type="Proteomes" id="UP001501319">
    <property type="component" value="Unassembled WGS sequence"/>
</dbReference>